<dbReference type="Pfam" id="PF00450">
    <property type="entry name" value="Peptidase_S10"/>
    <property type="match status" value="1"/>
</dbReference>
<dbReference type="Gene3D" id="3.40.50.1820">
    <property type="entry name" value="alpha/beta hydrolase"/>
    <property type="match status" value="1"/>
</dbReference>
<comment type="caution">
    <text evidence="4">The sequence shown here is derived from an EMBL/GenBank/DDBJ whole genome shotgun (WGS) entry which is preliminary data.</text>
</comment>
<dbReference type="InterPro" id="IPR029058">
    <property type="entry name" value="AB_hydrolase_fold"/>
</dbReference>
<dbReference type="PROSITE" id="PS00560">
    <property type="entry name" value="CARBOXYPEPT_SER_HIS"/>
    <property type="match status" value="1"/>
</dbReference>
<keyword evidence="5" id="KW-1185">Reference proteome</keyword>
<dbReference type="PROSITE" id="PS00131">
    <property type="entry name" value="CARBOXYPEPT_SER_SER"/>
    <property type="match status" value="1"/>
</dbReference>
<evidence type="ECO:0000256" key="3">
    <source>
        <dbReference type="SAM" id="MobiDB-lite"/>
    </source>
</evidence>
<dbReference type="InterPro" id="IPR001563">
    <property type="entry name" value="Peptidase_S10"/>
</dbReference>
<sequence>MLSPRFFSHSLPIKETLIFTQTFVPFRRNTSRFSPLQRNFKNLSFCTRSIEEPRRAGLKSNNPSTNTAEESSPLAGLEDALMGYISGKKKATELAHLVWQHIIRKGDMVVDATCGNGHDTLAMLKMVADESGKGRVYGMDIQRAALENTTSLLDESLNPNEKETVELFPLCHSRMEDIVPKGTSVRLVAFNLGYLPGGDKAVTTVSETTLLALQAASRILGPGGLISIMVYVGHPGGREEFETVQDFASGLSVDKWVCWPELPESIELKLYSFGTGLPLPLPLTSSKRIFEALDFAEEELAPKCEERVDSLIAEHEELIWKWISRLRNFMNLGITGESYAGKYVPAIGYYILQQNSRLPVSWQVNLGGVAVSGAGHLVPADQALSSQAMIEDWVLERGLFSNDFRGYL</sequence>
<dbReference type="Gene3D" id="3.40.50.150">
    <property type="entry name" value="Vaccinia Virus protein VP39"/>
    <property type="match status" value="1"/>
</dbReference>
<dbReference type="EMBL" id="JABCRI010000003">
    <property type="protein sequence ID" value="KAF8408780.1"/>
    <property type="molecule type" value="Genomic_DNA"/>
</dbReference>
<evidence type="ECO:0008006" key="6">
    <source>
        <dbReference type="Google" id="ProtNLM"/>
    </source>
</evidence>
<proteinExistence type="inferred from homology"/>
<dbReference type="PANTHER" id="PTHR35276:SF1">
    <property type="entry name" value="TRNA (MNM(5)S(2)U34)-METHYLTRANSFERASE, CHLOROPLASTIC"/>
    <property type="match status" value="1"/>
</dbReference>
<evidence type="ECO:0000313" key="4">
    <source>
        <dbReference type="EMBL" id="KAF8408780.1"/>
    </source>
</evidence>
<dbReference type="InterPro" id="IPR029063">
    <property type="entry name" value="SAM-dependent_MTases_sf"/>
</dbReference>
<dbReference type="Pfam" id="PF06962">
    <property type="entry name" value="rRNA_methylase"/>
    <property type="match status" value="1"/>
</dbReference>
<gene>
    <name evidence="4" type="ORF">HHK36_004849</name>
</gene>
<keyword evidence="2" id="KW-0325">Glycoprotein</keyword>
<dbReference type="InterPro" id="IPR018202">
    <property type="entry name" value="Ser_caboxypep_ser_AS"/>
</dbReference>
<protein>
    <recommendedName>
        <fullName evidence="6">rRNA methylase</fullName>
    </recommendedName>
</protein>
<dbReference type="GO" id="GO:0006508">
    <property type="term" value="P:proteolysis"/>
    <property type="evidence" value="ECO:0007669"/>
    <property type="project" value="InterPro"/>
</dbReference>
<dbReference type="AlphaFoldDB" id="A0A834ZNB2"/>
<comment type="similarity">
    <text evidence="1">Belongs to the peptidase S10 family.</text>
</comment>
<evidence type="ECO:0000256" key="1">
    <source>
        <dbReference type="ARBA" id="ARBA00009431"/>
    </source>
</evidence>
<dbReference type="PANTHER" id="PTHR35276">
    <property type="entry name" value="S-ADENOSYL-L-METHIONINE-DEPENDENT METHYLTRANSFERASES SUPERFAMILY PROTEIN"/>
    <property type="match status" value="1"/>
</dbReference>
<dbReference type="SUPFAM" id="SSF53335">
    <property type="entry name" value="S-adenosyl-L-methionine-dependent methyltransferases"/>
    <property type="match status" value="1"/>
</dbReference>
<evidence type="ECO:0000256" key="2">
    <source>
        <dbReference type="ARBA" id="ARBA00023180"/>
    </source>
</evidence>
<dbReference type="CDD" id="cd02440">
    <property type="entry name" value="AdoMet_MTases"/>
    <property type="match status" value="1"/>
</dbReference>
<organism evidence="4 5">
    <name type="scientific">Tetracentron sinense</name>
    <name type="common">Spur-leaf</name>
    <dbReference type="NCBI Taxonomy" id="13715"/>
    <lineage>
        <taxon>Eukaryota</taxon>
        <taxon>Viridiplantae</taxon>
        <taxon>Streptophyta</taxon>
        <taxon>Embryophyta</taxon>
        <taxon>Tracheophyta</taxon>
        <taxon>Spermatophyta</taxon>
        <taxon>Magnoliopsida</taxon>
        <taxon>Trochodendrales</taxon>
        <taxon>Trochodendraceae</taxon>
        <taxon>Tetracentron</taxon>
    </lineage>
</organism>
<dbReference type="GO" id="GO:0004185">
    <property type="term" value="F:serine-type carboxypeptidase activity"/>
    <property type="evidence" value="ECO:0007669"/>
    <property type="project" value="InterPro"/>
</dbReference>
<accession>A0A834ZNB2</accession>
<dbReference type="InterPro" id="IPR033124">
    <property type="entry name" value="Ser_caboxypep_his_AS"/>
</dbReference>
<name>A0A834ZNB2_TETSI</name>
<dbReference type="Proteomes" id="UP000655225">
    <property type="component" value="Unassembled WGS sequence"/>
</dbReference>
<reference evidence="4 5" key="1">
    <citation type="submission" date="2020-04" db="EMBL/GenBank/DDBJ databases">
        <title>Plant Genome Project.</title>
        <authorList>
            <person name="Zhang R.-G."/>
        </authorList>
    </citation>
    <scope>NUCLEOTIDE SEQUENCE [LARGE SCALE GENOMIC DNA]</scope>
    <source>
        <strain evidence="4">YNK0</strain>
        <tissue evidence="4">Leaf</tissue>
    </source>
</reference>
<feature type="region of interest" description="Disordered" evidence="3">
    <location>
        <begin position="54"/>
        <end position="73"/>
    </location>
</feature>
<dbReference type="SUPFAM" id="SSF53474">
    <property type="entry name" value="alpha/beta-Hydrolases"/>
    <property type="match status" value="1"/>
</dbReference>
<dbReference type="OrthoDB" id="2984at2759"/>
<feature type="compositionally biased region" description="Polar residues" evidence="3">
    <location>
        <begin position="59"/>
        <end position="70"/>
    </location>
</feature>
<dbReference type="InterPro" id="IPR010719">
    <property type="entry name" value="MnmM_MeTrfase"/>
</dbReference>
<evidence type="ECO:0000313" key="5">
    <source>
        <dbReference type="Proteomes" id="UP000655225"/>
    </source>
</evidence>